<feature type="transmembrane region" description="Helical" evidence="2">
    <location>
        <begin position="665"/>
        <end position="683"/>
    </location>
</feature>
<feature type="transmembrane region" description="Helical" evidence="2">
    <location>
        <begin position="80"/>
        <end position="101"/>
    </location>
</feature>
<feature type="transmembrane region" description="Helical" evidence="2">
    <location>
        <begin position="46"/>
        <end position="68"/>
    </location>
</feature>
<dbReference type="InterPro" id="IPR018677">
    <property type="entry name" value="DUF2157"/>
</dbReference>
<sequence>MSRTTATPPADRSETFSALRALPWRAVGGLLCVLGLLLLIDSQWVGWGPAARFGVFGAAVLASGGFLVRGLSRRREHASGLTLDVLGLLHAATIGVFLVVHGQTFQSGAGSETLLLIWTLLTLPWAVLLREPLTLLLTWVLGLTAGVLWILEFRWNVPTVMMVAALWCALGRLTVLMLEAHPSLFSPETLLGLRWRTLSAAVLGAGVAATAGWITWQLFFGEFLGHEGVYFWQDAVTAALFFVFTVRGLPNVHGHGEHGNTTETTEAAGTAAGQGDALEDVRTAVTRRNLLLSRTAWAAGGWLLANGILGRIGMEMTEAHEVLWIAGVLINAVAVVVLGSVAGGWMRRRGESAAHPAEGAEETPSPGGLVLGAQVLAGAGVIVFLLGFATVVLKLPAETVGAVLYGVPFLWRGWRVVRAKTRGAALKPTSSERILTAAAVTAGLVLLMDVRPVEALPGLVPAAGFAVAAPALGNRWLWVGALLAWPRIQRFGSDAFVFWGVRVNILLAAALVASELWGLLKVSGKRDDGGQDASGGRSFLNGLSGLTAPVLTGAVLSAFLAMGMTVEGPARAMWGAEGSAVTARPDALAAALVLLAWVLSRRRDGAEGTEGTDGTDGALLRWRRPAAVLILVPVLLFIPEASLVVLMVGAAAAGFERGDSGWSRLIAAVVAAMGLHAASVWGVTLETLVVVGVNLLVTGAALLAAAWLAYGGCGGCGCGCRGSGANGAEEADEADEASSARVGRFGYSRPAKAGAAVLAVVAGVLAVGVASDAYHLKTART</sequence>
<evidence type="ECO:0000313" key="4">
    <source>
        <dbReference type="EMBL" id="EHY31223.1"/>
    </source>
</evidence>
<feature type="transmembrane region" description="Helical" evidence="2">
    <location>
        <begin position="434"/>
        <end position="453"/>
    </location>
</feature>
<feature type="region of interest" description="Disordered" evidence="1">
    <location>
        <begin position="255"/>
        <end position="275"/>
    </location>
</feature>
<evidence type="ECO:0000259" key="3">
    <source>
        <dbReference type="Pfam" id="PF09925"/>
    </source>
</evidence>
<feature type="transmembrane region" description="Helical" evidence="2">
    <location>
        <begin position="539"/>
        <end position="560"/>
    </location>
</feature>
<proteinExistence type="predicted"/>
<dbReference type="Proteomes" id="UP000004956">
    <property type="component" value="Unassembled WGS sequence"/>
</dbReference>
<feature type="transmembrane region" description="Helical" evidence="2">
    <location>
        <begin position="133"/>
        <end position="151"/>
    </location>
</feature>
<evidence type="ECO:0000256" key="2">
    <source>
        <dbReference type="SAM" id="Phobius"/>
    </source>
</evidence>
<feature type="transmembrane region" description="Helical" evidence="2">
    <location>
        <begin position="367"/>
        <end position="389"/>
    </location>
</feature>
<feature type="transmembrane region" description="Helical" evidence="2">
    <location>
        <begin position="395"/>
        <end position="414"/>
    </location>
</feature>
<dbReference type="STRING" id="762967.HMPREF9440_01401"/>
<dbReference type="Pfam" id="PF09925">
    <property type="entry name" value="DUF2157"/>
    <property type="match status" value="1"/>
</dbReference>
<keyword evidence="5" id="KW-1185">Reference proteome</keyword>
<keyword evidence="2" id="KW-0472">Membrane</keyword>
<accession>H3KF84</accession>
<comment type="caution">
    <text evidence="4">The sequence shown here is derived from an EMBL/GenBank/DDBJ whole genome shotgun (WGS) entry which is preliminary data.</text>
</comment>
<evidence type="ECO:0000256" key="1">
    <source>
        <dbReference type="SAM" id="MobiDB-lite"/>
    </source>
</evidence>
<dbReference type="EMBL" id="AFBQ01000198">
    <property type="protein sequence ID" value="EHY31223.1"/>
    <property type="molecule type" value="Genomic_DNA"/>
</dbReference>
<gene>
    <name evidence="4" type="ORF">HMPREF9440_01401</name>
</gene>
<reference evidence="4 5" key="1">
    <citation type="submission" date="2011-11" db="EMBL/GenBank/DDBJ databases">
        <authorList>
            <person name="Weinstock G."/>
            <person name="Sodergren E."/>
            <person name="Clifton S."/>
            <person name="Fulton L."/>
            <person name="Fulton B."/>
            <person name="Courtney L."/>
            <person name="Fronick C."/>
            <person name="Harrison M."/>
            <person name="Strong C."/>
            <person name="Farmer C."/>
            <person name="Delahaunty K."/>
            <person name="Markovic C."/>
            <person name="Hall O."/>
            <person name="Minx P."/>
            <person name="Tomlinson C."/>
            <person name="Mitreva M."/>
            <person name="Hou S."/>
            <person name="Chen J."/>
            <person name="Wollam A."/>
            <person name="Pepin K.H."/>
            <person name="Johnson M."/>
            <person name="Bhonagiri V."/>
            <person name="Zhang X."/>
            <person name="Suruliraj S."/>
            <person name="Warren W."/>
            <person name="Chinwalla A."/>
            <person name="Mardis E.R."/>
            <person name="Wilson R.K."/>
        </authorList>
    </citation>
    <scope>NUCLEOTIDE SEQUENCE [LARGE SCALE GENOMIC DNA]</scope>
    <source>
        <strain evidence="4 5">YIT 11816</strain>
    </source>
</reference>
<feature type="transmembrane region" description="Helical" evidence="2">
    <location>
        <begin position="689"/>
        <end position="710"/>
    </location>
</feature>
<dbReference type="AlphaFoldDB" id="H3KF84"/>
<feature type="transmembrane region" description="Helical" evidence="2">
    <location>
        <begin position="496"/>
        <end position="519"/>
    </location>
</feature>
<feature type="transmembrane region" description="Helical" evidence="2">
    <location>
        <begin position="291"/>
        <end position="310"/>
    </location>
</feature>
<feature type="compositionally biased region" description="Low complexity" evidence="1">
    <location>
        <begin position="261"/>
        <end position="273"/>
    </location>
</feature>
<evidence type="ECO:0000313" key="5">
    <source>
        <dbReference type="Proteomes" id="UP000004956"/>
    </source>
</evidence>
<keyword evidence="2" id="KW-1133">Transmembrane helix</keyword>
<feature type="domain" description="DUF2157" evidence="3">
    <location>
        <begin position="19"/>
        <end position="133"/>
    </location>
</feature>
<feature type="transmembrane region" description="Helical" evidence="2">
    <location>
        <begin position="753"/>
        <end position="771"/>
    </location>
</feature>
<feature type="non-terminal residue" evidence="4">
    <location>
        <position position="781"/>
    </location>
</feature>
<feature type="transmembrane region" description="Helical" evidence="2">
    <location>
        <begin position="231"/>
        <end position="249"/>
    </location>
</feature>
<keyword evidence="2" id="KW-0812">Transmembrane</keyword>
<feature type="transmembrane region" description="Helical" evidence="2">
    <location>
        <begin position="107"/>
        <end position="126"/>
    </location>
</feature>
<feature type="transmembrane region" description="Helical" evidence="2">
    <location>
        <begin position="157"/>
        <end position="178"/>
    </location>
</feature>
<feature type="transmembrane region" description="Helical" evidence="2">
    <location>
        <begin position="626"/>
        <end position="653"/>
    </location>
</feature>
<feature type="transmembrane region" description="Helical" evidence="2">
    <location>
        <begin position="198"/>
        <end position="219"/>
    </location>
</feature>
<dbReference type="HOGENOM" id="CLU_358860_0_0_4"/>
<dbReference type="RefSeq" id="WP_008542333.1">
    <property type="nucleotide sequence ID" value="NZ_JH604965.1"/>
</dbReference>
<organism evidence="4 5">
    <name type="scientific">Sutterella parvirubra YIT 11816</name>
    <dbReference type="NCBI Taxonomy" id="762967"/>
    <lineage>
        <taxon>Bacteria</taxon>
        <taxon>Pseudomonadati</taxon>
        <taxon>Pseudomonadota</taxon>
        <taxon>Betaproteobacteria</taxon>
        <taxon>Burkholderiales</taxon>
        <taxon>Sutterellaceae</taxon>
        <taxon>Sutterella</taxon>
    </lineage>
</organism>
<feature type="transmembrane region" description="Helical" evidence="2">
    <location>
        <begin position="322"/>
        <end position="346"/>
    </location>
</feature>
<name>H3KF84_9BURK</name>
<feature type="transmembrane region" description="Helical" evidence="2">
    <location>
        <begin position="459"/>
        <end position="484"/>
    </location>
</feature>
<protein>
    <recommendedName>
        <fullName evidence="3">DUF2157 domain-containing protein</fullName>
    </recommendedName>
</protein>
<feature type="transmembrane region" description="Helical" evidence="2">
    <location>
        <begin position="21"/>
        <end position="40"/>
    </location>
</feature>